<dbReference type="OrthoDB" id="8811670at2"/>
<dbReference type="KEGG" id="mela:C6568_00115"/>
<feature type="compositionally biased region" description="Low complexity" evidence="1">
    <location>
        <begin position="12"/>
        <end position="29"/>
    </location>
</feature>
<feature type="compositionally biased region" description="Basic and acidic residues" evidence="1">
    <location>
        <begin position="98"/>
        <end position="116"/>
    </location>
</feature>
<feature type="region of interest" description="Disordered" evidence="1">
    <location>
        <begin position="1"/>
        <end position="116"/>
    </location>
</feature>
<keyword evidence="2" id="KW-0808">Transferase</keyword>
<protein>
    <submittedName>
        <fullName evidence="2">Serine/threonine protein kinase</fullName>
    </submittedName>
</protein>
<evidence type="ECO:0000313" key="3">
    <source>
        <dbReference type="Proteomes" id="UP000237925"/>
    </source>
</evidence>
<dbReference type="EMBL" id="CP027667">
    <property type="protein sequence ID" value="AVO47836.1"/>
    <property type="molecule type" value="Genomic_DNA"/>
</dbReference>
<evidence type="ECO:0000256" key="1">
    <source>
        <dbReference type="SAM" id="MobiDB-lite"/>
    </source>
</evidence>
<dbReference type="RefSeq" id="WP_106682319.1">
    <property type="nucleotide sequence ID" value="NZ_CP027667.1"/>
</dbReference>
<gene>
    <name evidence="2" type="ORF">C6568_00115</name>
</gene>
<dbReference type="AlphaFoldDB" id="A0A2R3Q7S8"/>
<name>A0A2R3Q7S8_9BURK</name>
<keyword evidence="3" id="KW-1185">Reference proteome</keyword>
<organism evidence="2 3">
    <name type="scientific">Melaminivora suipulveris</name>
    <dbReference type="NCBI Taxonomy" id="2109913"/>
    <lineage>
        <taxon>Bacteria</taxon>
        <taxon>Pseudomonadati</taxon>
        <taxon>Pseudomonadota</taxon>
        <taxon>Betaproteobacteria</taxon>
        <taxon>Burkholderiales</taxon>
        <taxon>Comamonadaceae</taxon>
        <taxon>Melaminivora</taxon>
    </lineage>
</organism>
<dbReference type="Proteomes" id="UP000237925">
    <property type="component" value="Chromosome"/>
</dbReference>
<keyword evidence="2" id="KW-0418">Kinase</keyword>
<keyword evidence="2" id="KW-0723">Serine/threonine-protein kinase</keyword>
<accession>A0A2R3Q7S8</accession>
<reference evidence="2 3" key="1">
    <citation type="submission" date="2018-03" db="EMBL/GenBank/DDBJ databases">
        <title>Genome sequencing of Melaminivora sp.</title>
        <authorList>
            <person name="Kim S.-J."/>
            <person name="Heo J."/>
            <person name="Ahn J.-H."/>
            <person name="Kwon S.-W."/>
        </authorList>
    </citation>
    <scope>NUCLEOTIDE SEQUENCE [LARGE SCALE GENOMIC DNA]</scope>
    <source>
        <strain evidence="2 3">SC2-9</strain>
    </source>
</reference>
<dbReference type="GO" id="GO:0004674">
    <property type="term" value="F:protein serine/threonine kinase activity"/>
    <property type="evidence" value="ECO:0007669"/>
    <property type="project" value="UniProtKB-KW"/>
</dbReference>
<proteinExistence type="predicted"/>
<sequence>MQPPKSIPGSLAADTPEEATAQAETAAQANSTLSAEKDVSAGMDDITAHSFDDIPEDGPLNFEDGTMERPRGDSQRMGGTWEDEGSDSGAIAPPAEIMSDRVEPSDEPDRREIRES</sequence>
<evidence type="ECO:0000313" key="2">
    <source>
        <dbReference type="EMBL" id="AVO47836.1"/>
    </source>
</evidence>